<evidence type="ECO:0000256" key="12">
    <source>
        <dbReference type="PIRSR" id="PIRSR006247-1"/>
    </source>
</evidence>
<feature type="transmembrane region" description="Helical" evidence="13">
    <location>
        <begin position="333"/>
        <end position="361"/>
    </location>
</feature>
<evidence type="ECO:0000256" key="6">
    <source>
        <dbReference type="ARBA" id="ARBA00022538"/>
    </source>
</evidence>
<feature type="binding site" evidence="12">
    <location>
        <position position="112"/>
    </location>
    <ligand>
        <name>K(+)</name>
        <dbReference type="ChEBI" id="CHEBI:29103"/>
    </ligand>
</feature>
<evidence type="ECO:0000256" key="5">
    <source>
        <dbReference type="ARBA" id="ARBA00022519"/>
    </source>
</evidence>
<feature type="transmembrane region" description="Helical" evidence="13">
    <location>
        <begin position="72"/>
        <end position="99"/>
    </location>
</feature>
<keyword evidence="5" id="KW-0997">Cell inner membrane</keyword>
<evidence type="ECO:0000256" key="1">
    <source>
        <dbReference type="ARBA" id="ARBA00004429"/>
    </source>
</evidence>
<dbReference type="Pfam" id="PF02386">
    <property type="entry name" value="TrkH"/>
    <property type="match status" value="1"/>
</dbReference>
<organism evidence="14 15">
    <name type="scientific">Candidatus Ozemobacter sibiricus</name>
    <dbReference type="NCBI Taxonomy" id="2268124"/>
    <lineage>
        <taxon>Bacteria</taxon>
        <taxon>Candidatus Ozemobacteria</taxon>
        <taxon>Candidatus Ozemobacterales</taxon>
        <taxon>Candidatus Ozemobacteraceae</taxon>
        <taxon>Candidatus Ozemobacter</taxon>
    </lineage>
</organism>
<evidence type="ECO:0000256" key="4">
    <source>
        <dbReference type="ARBA" id="ARBA00022475"/>
    </source>
</evidence>
<keyword evidence="11 13" id="KW-0472">Membrane</keyword>
<feature type="transmembrane region" description="Helical" evidence="13">
    <location>
        <begin position="272"/>
        <end position="291"/>
    </location>
</feature>
<evidence type="ECO:0000256" key="3">
    <source>
        <dbReference type="ARBA" id="ARBA00022448"/>
    </source>
</evidence>
<dbReference type="EMBL" id="QOQW01000032">
    <property type="protein sequence ID" value="RCK77818.1"/>
    <property type="molecule type" value="Genomic_DNA"/>
</dbReference>
<reference evidence="14 15" key="1">
    <citation type="submission" date="2018-05" db="EMBL/GenBank/DDBJ databases">
        <title>A metagenomic window into the 2 km-deep terrestrial subsurface aquifer revealed taxonomically and functionally diverse microbial community comprising novel uncultured bacterial lineages.</title>
        <authorList>
            <person name="Kadnikov V.V."/>
            <person name="Mardanov A.V."/>
            <person name="Beletsky A.V."/>
            <person name="Banks D."/>
            <person name="Pimenov N.V."/>
            <person name="Frank Y.A."/>
            <person name="Karnachuk O.V."/>
            <person name="Ravin N.V."/>
        </authorList>
    </citation>
    <scope>NUCLEOTIDE SEQUENCE [LARGE SCALE GENOMIC DNA]</scope>
    <source>
        <strain evidence="14">BY5</strain>
    </source>
</reference>
<feature type="binding site" evidence="12">
    <location>
        <position position="317"/>
    </location>
    <ligand>
        <name>K(+)</name>
        <dbReference type="ChEBI" id="CHEBI:29103"/>
    </ligand>
</feature>
<feature type="transmembrane region" description="Helical" evidence="13">
    <location>
        <begin position="421"/>
        <end position="444"/>
    </location>
</feature>
<accession>A0A367ZI90</accession>
<keyword evidence="12" id="KW-0479">Metal-binding</keyword>
<keyword evidence="4" id="KW-1003">Cell membrane</keyword>
<dbReference type="Proteomes" id="UP000252355">
    <property type="component" value="Unassembled WGS sequence"/>
</dbReference>
<protein>
    <submittedName>
        <fullName evidence="14">Potassium uptake protein TrkH</fullName>
    </submittedName>
</protein>
<dbReference type="PANTHER" id="PTHR32024:SF2">
    <property type="entry name" value="TRK SYSTEM POTASSIUM UPTAKE PROTEIN TRKG-RELATED"/>
    <property type="match status" value="1"/>
</dbReference>
<comment type="subcellular location">
    <subcellularLocation>
        <location evidence="1">Cell inner membrane</location>
        <topology evidence="1">Multi-pass membrane protein</topology>
    </subcellularLocation>
</comment>
<feature type="binding site" evidence="12">
    <location>
        <position position="111"/>
    </location>
    <ligand>
        <name>K(+)</name>
        <dbReference type="ChEBI" id="CHEBI:29103"/>
    </ligand>
</feature>
<keyword evidence="8 12" id="KW-0630">Potassium</keyword>
<evidence type="ECO:0000313" key="15">
    <source>
        <dbReference type="Proteomes" id="UP000252355"/>
    </source>
</evidence>
<evidence type="ECO:0000256" key="8">
    <source>
        <dbReference type="ARBA" id="ARBA00022958"/>
    </source>
</evidence>
<evidence type="ECO:0000256" key="11">
    <source>
        <dbReference type="ARBA" id="ARBA00023136"/>
    </source>
</evidence>
<evidence type="ECO:0000256" key="7">
    <source>
        <dbReference type="ARBA" id="ARBA00022692"/>
    </source>
</evidence>
<comment type="caution">
    <text evidence="14">The sequence shown here is derived from an EMBL/GenBank/DDBJ whole genome shotgun (WGS) entry which is preliminary data.</text>
</comment>
<dbReference type="GO" id="GO:0005886">
    <property type="term" value="C:plasma membrane"/>
    <property type="evidence" value="ECO:0007669"/>
    <property type="project" value="UniProtKB-SubCell"/>
</dbReference>
<name>A0A367ZI90_9BACT</name>
<keyword evidence="6" id="KW-0633">Potassium transport</keyword>
<comment type="similarity">
    <text evidence="2">Belongs to the TrkH potassium transport family.</text>
</comment>
<keyword evidence="3" id="KW-0813">Transport</keyword>
<sequence length="499" mass="54306">MIRPRLVLATLGLIVQAFGALMLLPLAIAVLYQEWSSAAHFALTGVLAALVGYLMSGLVPSRTFDDLDRVEGMAVVAFGWLLVAGCGAIPYLCLGLSLIDSLFESMSGFTTTGATIFTDFTVYSRSLFFFRGFTQWLGGMGILVLFVAILPMLSVAGRQLFFAETSAASKEKLTPRIRDTARHLWGWYIFLTLLETLLLMAVGMPANDAICNSMATLAAGGFSPHGQSIMGYANPRAEWIIIVFMFLAGANFTLQVRALRGNLRALWENVELQGYVGIVLVSSLALFFILGQDPTVGWSLSTLRTALFQNISILTTTGFASVDFQLWTDRAKVVLAFLMLIGGCSGSAGGGIKVIRALFLVKFLARQMIRAIHLKAVIPIRLGRRIFMDHEFQPILGFIGLYFTLFLTGGILTAILENDLIVGFSGSIVTLGNIGPGFGVIGPMGSFAGLTTATKAIYFFLMWAGRLEVVTLLALFQRELWPSWRTLLRRSEPGSAPQT</sequence>
<dbReference type="InterPro" id="IPR003445">
    <property type="entry name" value="Cat_transpt"/>
</dbReference>
<gene>
    <name evidence="14" type="ORF">OZSIB_2587</name>
</gene>
<proteinExistence type="inferred from homology"/>
<evidence type="ECO:0000256" key="9">
    <source>
        <dbReference type="ARBA" id="ARBA00022989"/>
    </source>
</evidence>
<dbReference type="AlphaFoldDB" id="A0A367ZI90"/>
<feature type="transmembrane region" description="Helical" evidence="13">
    <location>
        <begin position="395"/>
        <end position="415"/>
    </location>
</feature>
<evidence type="ECO:0000256" key="10">
    <source>
        <dbReference type="ARBA" id="ARBA00023065"/>
    </source>
</evidence>
<feature type="transmembrane region" description="Helical" evidence="13">
    <location>
        <begin position="39"/>
        <end position="60"/>
    </location>
</feature>
<dbReference type="PIRSF" id="PIRSF006247">
    <property type="entry name" value="TrkH"/>
    <property type="match status" value="1"/>
</dbReference>
<feature type="transmembrane region" description="Helical" evidence="13">
    <location>
        <begin position="239"/>
        <end position="260"/>
    </location>
</feature>
<dbReference type="GO" id="GO:0046872">
    <property type="term" value="F:metal ion binding"/>
    <property type="evidence" value="ECO:0007669"/>
    <property type="project" value="UniProtKB-KW"/>
</dbReference>
<dbReference type="InterPro" id="IPR004772">
    <property type="entry name" value="TrkH"/>
</dbReference>
<evidence type="ECO:0000256" key="2">
    <source>
        <dbReference type="ARBA" id="ARBA00009137"/>
    </source>
</evidence>
<keyword evidence="10" id="KW-0406">Ion transport</keyword>
<keyword evidence="9 13" id="KW-1133">Transmembrane helix</keyword>
<feature type="binding site" evidence="12">
    <location>
        <position position="433"/>
    </location>
    <ligand>
        <name>K(+)</name>
        <dbReference type="ChEBI" id="CHEBI:29103"/>
    </ligand>
</feature>
<feature type="transmembrane region" description="Helical" evidence="13">
    <location>
        <begin position="136"/>
        <end position="163"/>
    </location>
</feature>
<feature type="binding site" evidence="12">
    <location>
        <position position="316"/>
    </location>
    <ligand>
        <name>K(+)</name>
        <dbReference type="ChEBI" id="CHEBI:29103"/>
    </ligand>
</feature>
<evidence type="ECO:0000256" key="13">
    <source>
        <dbReference type="SAM" id="Phobius"/>
    </source>
</evidence>
<feature type="transmembrane region" description="Helical" evidence="13">
    <location>
        <begin position="184"/>
        <end position="204"/>
    </location>
</feature>
<dbReference type="GO" id="GO:0015379">
    <property type="term" value="F:potassium:chloride symporter activity"/>
    <property type="evidence" value="ECO:0007669"/>
    <property type="project" value="InterPro"/>
</dbReference>
<keyword evidence="7 13" id="KW-0812">Transmembrane</keyword>
<feature type="binding site" evidence="12">
    <location>
        <position position="220"/>
    </location>
    <ligand>
        <name>K(+)</name>
        <dbReference type="ChEBI" id="CHEBI:29103"/>
    </ligand>
</feature>
<evidence type="ECO:0000313" key="14">
    <source>
        <dbReference type="EMBL" id="RCK77818.1"/>
    </source>
</evidence>
<feature type="transmembrane region" description="Helical" evidence="13">
    <location>
        <begin position="456"/>
        <end position="476"/>
    </location>
</feature>
<dbReference type="PANTHER" id="PTHR32024">
    <property type="entry name" value="TRK SYSTEM POTASSIUM UPTAKE PROTEIN TRKG-RELATED"/>
    <property type="match status" value="1"/>
</dbReference>